<name>A0AAW0DI91_9AGAR</name>
<dbReference type="AlphaFoldDB" id="A0AAW0DI91"/>
<evidence type="ECO:0000313" key="2">
    <source>
        <dbReference type="EMBL" id="KAK7052117.1"/>
    </source>
</evidence>
<dbReference type="EMBL" id="JAWWNJ010000007">
    <property type="protein sequence ID" value="KAK7052117.1"/>
    <property type="molecule type" value="Genomic_DNA"/>
</dbReference>
<dbReference type="Proteomes" id="UP001362999">
    <property type="component" value="Unassembled WGS sequence"/>
</dbReference>
<organism evidence="2 3">
    <name type="scientific">Favolaschia claudopus</name>
    <dbReference type="NCBI Taxonomy" id="2862362"/>
    <lineage>
        <taxon>Eukaryota</taxon>
        <taxon>Fungi</taxon>
        <taxon>Dikarya</taxon>
        <taxon>Basidiomycota</taxon>
        <taxon>Agaricomycotina</taxon>
        <taxon>Agaricomycetes</taxon>
        <taxon>Agaricomycetidae</taxon>
        <taxon>Agaricales</taxon>
        <taxon>Marasmiineae</taxon>
        <taxon>Mycenaceae</taxon>
        <taxon>Favolaschia</taxon>
    </lineage>
</organism>
<evidence type="ECO:0000313" key="3">
    <source>
        <dbReference type="Proteomes" id="UP001362999"/>
    </source>
</evidence>
<accession>A0AAW0DI91</accession>
<keyword evidence="3" id="KW-1185">Reference proteome</keyword>
<comment type="caution">
    <text evidence="2">The sequence shown here is derived from an EMBL/GenBank/DDBJ whole genome shotgun (WGS) entry which is preliminary data.</text>
</comment>
<reference evidence="2 3" key="1">
    <citation type="journal article" date="2024" name="J Genomics">
        <title>Draft genome sequencing and assembly of Favolaschia claudopus CIRM-BRFM 2984 isolated from oak limbs.</title>
        <authorList>
            <person name="Navarro D."/>
            <person name="Drula E."/>
            <person name="Chaduli D."/>
            <person name="Cazenave R."/>
            <person name="Ahrendt S."/>
            <person name="Wang J."/>
            <person name="Lipzen A."/>
            <person name="Daum C."/>
            <person name="Barry K."/>
            <person name="Grigoriev I.V."/>
            <person name="Favel A."/>
            <person name="Rosso M.N."/>
            <person name="Martin F."/>
        </authorList>
    </citation>
    <scope>NUCLEOTIDE SEQUENCE [LARGE SCALE GENOMIC DNA]</scope>
    <source>
        <strain evidence="2 3">CIRM-BRFM 2984</strain>
    </source>
</reference>
<sequence>MEDFPRARDGSYVVPQWNAVNGIVFGSFLSDPGVLSPRVAEYMNDPPKLLHPDTPLAVKKLFDFRKAPVWNRRSEHWLSWCSPAALMPLGFSNGLKDPLAFVWSTERIHIIDEYVDIPGGNSEASDDERTLRAFSGCWIQRSWADRAVWNANKLYQIAKFVATNTPWYCLHGKPELVGPIPPEPALAVLLQPKNSDLEAREAIDEAKKYIVSCLGFLTWFSSVADFTQYKLAPGDLEFIKSLRLRERQKVGVIYHLPRDLHETNLLHFITHEVPVYFTWTEDMSGKDRYFRISPALWAEAEDLIARDPDGTHEFADLPSSEKWKERWQESDWFFQIVKAGKVADAKPTTTFRIGPQHQHGMLDFGGFALRILLDAIEIRVASERFKCFDRRHNLGGGGVYTYYRQDPIAVDEPPFSRRQPNMHANPLSTFAENYEEDPVREKSIYYESTILVREKTRIIYAPRPGQVFSSYSGLETFRSSMSAPPTIHREAPVMEEPPAKRHKSEGSLDSTRTLDSVPQYQRSSLLHRMGMDTLVSTSELETVDRSLERSGRVYTSEWVHRVAEGLSGTTSPVTPDDELSDRAAEYRRHGLSPTRLGSHEILPLGNLPELLGDRGSSYPALPSSSPSSSHRSAEGRATAEIQAWASKILENDPVYPPNNLAWDDGWLSNSRISFPDERSYWRMKILAARNRHIEDFKELLTLAIRHGIPFEVCLKRADVRKINDLPISTLLRNTLSALYRPGYVDEPLTHNRNGEVATYTDYLVRIHTLLRRPESVAFIRMGGVYRFVAGLYYPELVQGFAEGPSLQVTHFDKGETRLFDAGTSEFYTLDGVSQSEIGMLLGHIPGKDQDSDRTLWPPAEIFEDATWVMNGYLSAQAYGVLEAVKKGLFRASNPKIMWRTRGNWHTFFRNGEVNAARLKEDDIRAQVPQPSDWEEGNRIFNEYFPVDWRDQDISEIVLPEILN</sequence>
<feature type="region of interest" description="Disordered" evidence="1">
    <location>
        <begin position="493"/>
        <end position="513"/>
    </location>
</feature>
<gene>
    <name evidence="2" type="ORF">R3P38DRAFT_3172445</name>
</gene>
<feature type="compositionally biased region" description="Low complexity" evidence="1">
    <location>
        <begin position="616"/>
        <end position="630"/>
    </location>
</feature>
<proteinExistence type="predicted"/>
<feature type="region of interest" description="Disordered" evidence="1">
    <location>
        <begin position="613"/>
        <end position="636"/>
    </location>
</feature>
<protein>
    <submittedName>
        <fullName evidence="2">Uncharacterized protein</fullName>
    </submittedName>
</protein>
<evidence type="ECO:0000256" key="1">
    <source>
        <dbReference type="SAM" id="MobiDB-lite"/>
    </source>
</evidence>